<proteinExistence type="predicted"/>
<organism evidence="1 2">
    <name type="scientific">Alteromonas aestuariivivens</name>
    <dbReference type="NCBI Taxonomy" id="1938339"/>
    <lineage>
        <taxon>Bacteria</taxon>
        <taxon>Pseudomonadati</taxon>
        <taxon>Pseudomonadota</taxon>
        <taxon>Gammaproteobacteria</taxon>
        <taxon>Alteromonadales</taxon>
        <taxon>Alteromonadaceae</taxon>
        <taxon>Alteromonas/Salinimonas group</taxon>
        <taxon>Alteromonas</taxon>
    </lineage>
</organism>
<dbReference type="RefSeq" id="WP_115591586.1">
    <property type="nucleotide sequence ID" value="NZ_QRHA01000001.1"/>
</dbReference>
<dbReference type="InterPro" id="IPR009858">
    <property type="entry name" value="DUF1415"/>
</dbReference>
<protein>
    <submittedName>
        <fullName evidence="1">DUF1415 domain-containing protein</fullName>
    </submittedName>
</protein>
<dbReference type="AlphaFoldDB" id="A0A3D8MF92"/>
<dbReference type="Pfam" id="PF07209">
    <property type="entry name" value="DUF1415"/>
    <property type="match status" value="1"/>
</dbReference>
<sequence length="185" mass="21298">MNTNRVIEATRKWLDDVVIEHNFCPFARFVRHPERIHYAVCQEASDEAILTQLLQECQRLDEQPGIATTLLMVPAGYDDFEGYLDLLTIAEQFLHSWGYEGIYQLASFHPRYVFEGEPEDSPGHFTNRAPYPTFHLIREADIERALQDYGDPDQIYQQNIALAEEKGCPYFQALLNGCLNPSGKK</sequence>
<comment type="caution">
    <text evidence="1">The sequence shown here is derived from an EMBL/GenBank/DDBJ whole genome shotgun (WGS) entry which is preliminary data.</text>
</comment>
<evidence type="ECO:0000313" key="1">
    <source>
        <dbReference type="EMBL" id="RDV29296.1"/>
    </source>
</evidence>
<accession>A0A3D8MF92</accession>
<reference evidence="2" key="1">
    <citation type="submission" date="2018-08" db="EMBL/GenBank/DDBJ databases">
        <authorList>
            <person name="Zhang J."/>
            <person name="Du Z.-J."/>
        </authorList>
    </citation>
    <scope>NUCLEOTIDE SEQUENCE [LARGE SCALE GENOMIC DNA]</scope>
    <source>
        <strain evidence="2">KCTC 52655</strain>
    </source>
</reference>
<keyword evidence="2" id="KW-1185">Reference proteome</keyword>
<dbReference type="EMBL" id="QRHA01000001">
    <property type="protein sequence ID" value="RDV29296.1"/>
    <property type="molecule type" value="Genomic_DNA"/>
</dbReference>
<name>A0A3D8MF92_9ALTE</name>
<dbReference type="Proteomes" id="UP000256561">
    <property type="component" value="Unassembled WGS sequence"/>
</dbReference>
<gene>
    <name evidence="1" type="ORF">DXV75_02240</name>
</gene>
<dbReference type="OrthoDB" id="277390at2"/>
<evidence type="ECO:0000313" key="2">
    <source>
        <dbReference type="Proteomes" id="UP000256561"/>
    </source>
</evidence>